<evidence type="ECO:0000313" key="4">
    <source>
        <dbReference type="EMBL" id="MFC5821969.1"/>
    </source>
</evidence>
<name>A0ABW1CA51_9ACTN</name>
<feature type="domain" description="IclR-ED" evidence="3">
    <location>
        <begin position="62"/>
        <end position="252"/>
    </location>
</feature>
<keyword evidence="5" id="KW-1185">Reference proteome</keyword>
<reference evidence="5" key="1">
    <citation type="journal article" date="2019" name="Int. J. Syst. Evol. Microbiol.">
        <title>The Global Catalogue of Microorganisms (GCM) 10K type strain sequencing project: providing services to taxonomists for standard genome sequencing and annotation.</title>
        <authorList>
            <consortium name="The Broad Institute Genomics Platform"/>
            <consortium name="The Broad Institute Genome Sequencing Center for Infectious Disease"/>
            <person name="Wu L."/>
            <person name="Ma J."/>
        </authorList>
    </citation>
    <scope>NUCLEOTIDE SEQUENCE [LARGE SCALE GENOMIC DNA]</scope>
    <source>
        <strain evidence="5">CGMCC 4.7106</strain>
    </source>
</reference>
<comment type="caution">
    <text evidence="4">The sequence shown here is derived from an EMBL/GenBank/DDBJ whole genome shotgun (WGS) entry which is preliminary data.</text>
</comment>
<dbReference type="InterPro" id="IPR014757">
    <property type="entry name" value="Tscrpt_reg_IclR_C"/>
</dbReference>
<keyword evidence="1" id="KW-0238">DNA-binding</keyword>
<proteinExistence type="predicted"/>
<dbReference type="Pfam" id="PF09339">
    <property type="entry name" value="HTH_IclR"/>
    <property type="match status" value="1"/>
</dbReference>
<dbReference type="PROSITE" id="PS51077">
    <property type="entry name" value="HTH_ICLR"/>
    <property type="match status" value="1"/>
</dbReference>
<evidence type="ECO:0000256" key="1">
    <source>
        <dbReference type="ARBA" id="ARBA00023125"/>
    </source>
</evidence>
<sequence>MSNSISGSTSVDRALALVNLLDDRGVVSVKEAAEFLDVTPSTAHRLLVTLCRNRFAVQDERRKYRPGPVLTSRGMTRSVPITVVRSCARRPLEYLAERLGESSHLMVLEGSDVRFVDGVECQEPLRVGAQTGGRMPAHSSAGGMVLLASLPQPELDRLYRDGLPLNHACRITELPALKRRLVTVRRQGFGVVVDEAQAGVSGVGARILDEQGHALAAMTVAMPSRRFRREELPEYVAAVRDAAALATANILSRPVD</sequence>
<gene>
    <name evidence="4" type="ORF">ACFPUY_43400</name>
</gene>
<dbReference type="PANTHER" id="PTHR30136">
    <property type="entry name" value="HELIX-TURN-HELIX TRANSCRIPTIONAL REGULATOR, ICLR FAMILY"/>
    <property type="match status" value="1"/>
</dbReference>
<protein>
    <submittedName>
        <fullName evidence="4">IclR family transcriptional regulator</fullName>
    </submittedName>
</protein>
<evidence type="ECO:0000313" key="5">
    <source>
        <dbReference type="Proteomes" id="UP001596096"/>
    </source>
</evidence>
<dbReference type="InterPro" id="IPR050707">
    <property type="entry name" value="HTH_MetabolicPath_Reg"/>
</dbReference>
<feature type="domain" description="HTH iclR-type" evidence="2">
    <location>
        <begin position="8"/>
        <end position="68"/>
    </location>
</feature>
<dbReference type="Proteomes" id="UP001596096">
    <property type="component" value="Unassembled WGS sequence"/>
</dbReference>
<dbReference type="PANTHER" id="PTHR30136:SF24">
    <property type="entry name" value="HTH-TYPE TRANSCRIPTIONAL REPRESSOR ALLR"/>
    <property type="match status" value="1"/>
</dbReference>
<evidence type="ECO:0000259" key="2">
    <source>
        <dbReference type="PROSITE" id="PS51077"/>
    </source>
</evidence>
<accession>A0ABW1CA51</accession>
<dbReference type="Pfam" id="PF01614">
    <property type="entry name" value="IclR_C"/>
    <property type="match status" value="1"/>
</dbReference>
<evidence type="ECO:0000259" key="3">
    <source>
        <dbReference type="PROSITE" id="PS51078"/>
    </source>
</evidence>
<dbReference type="InterPro" id="IPR005471">
    <property type="entry name" value="Tscrpt_reg_IclR_N"/>
</dbReference>
<dbReference type="EMBL" id="JBHSNW010000044">
    <property type="protein sequence ID" value="MFC5821969.1"/>
    <property type="molecule type" value="Genomic_DNA"/>
</dbReference>
<dbReference type="RefSeq" id="WP_219551474.1">
    <property type="nucleotide sequence ID" value="NZ_JAHKRN010000075.1"/>
</dbReference>
<dbReference type="SMART" id="SM00346">
    <property type="entry name" value="HTH_ICLR"/>
    <property type="match status" value="1"/>
</dbReference>
<organism evidence="4 5">
    <name type="scientific">Nonomuraea harbinensis</name>
    <dbReference type="NCBI Taxonomy" id="1286938"/>
    <lineage>
        <taxon>Bacteria</taxon>
        <taxon>Bacillati</taxon>
        <taxon>Actinomycetota</taxon>
        <taxon>Actinomycetes</taxon>
        <taxon>Streptosporangiales</taxon>
        <taxon>Streptosporangiaceae</taxon>
        <taxon>Nonomuraea</taxon>
    </lineage>
</organism>
<dbReference type="PROSITE" id="PS51078">
    <property type="entry name" value="ICLR_ED"/>
    <property type="match status" value="1"/>
</dbReference>